<gene>
    <name evidence="1" type="ORF">RA11412_1498</name>
</gene>
<dbReference type="EMBL" id="AP017895">
    <property type="protein sequence ID" value="BAV87797.1"/>
    <property type="molecule type" value="Genomic_DNA"/>
</dbReference>
<evidence type="ECO:0000313" key="2">
    <source>
        <dbReference type="Proteomes" id="UP000250241"/>
    </source>
</evidence>
<protein>
    <submittedName>
        <fullName evidence="1">Uncharacterized protein</fullName>
    </submittedName>
</protein>
<dbReference type="Proteomes" id="UP000250241">
    <property type="component" value="Chromosome"/>
</dbReference>
<name>A0A2Z5QZC8_9MICC</name>
<reference evidence="1 2" key="1">
    <citation type="submission" date="2016-10" db="EMBL/GenBank/DDBJ databases">
        <title>Genome sequence of Rothia aeria strain JCM11412.</title>
        <authorList>
            <person name="Nambu T."/>
        </authorList>
    </citation>
    <scope>NUCLEOTIDE SEQUENCE [LARGE SCALE GENOMIC DNA]</scope>
    <source>
        <strain evidence="1 2">JCM 11412</strain>
    </source>
</reference>
<keyword evidence="2" id="KW-1185">Reference proteome</keyword>
<dbReference type="KEGG" id="raj:RA11412_1498"/>
<accession>A0A2Z5QZC8</accession>
<organism evidence="1 2">
    <name type="scientific">Rothia aeria</name>
    <dbReference type="NCBI Taxonomy" id="172042"/>
    <lineage>
        <taxon>Bacteria</taxon>
        <taxon>Bacillati</taxon>
        <taxon>Actinomycetota</taxon>
        <taxon>Actinomycetes</taxon>
        <taxon>Micrococcales</taxon>
        <taxon>Micrococcaceae</taxon>
        <taxon>Rothia</taxon>
    </lineage>
</organism>
<proteinExistence type="predicted"/>
<dbReference type="AlphaFoldDB" id="A0A2Z5QZC8"/>
<sequence length="55" mass="6781">MKRDKPYFFVFIDSKETIAILSKNNKFIFITVFDNNFFIFEIYEFKFIFIVILQP</sequence>
<evidence type="ECO:0000313" key="1">
    <source>
        <dbReference type="EMBL" id="BAV87797.1"/>
    </source>
</evidence>